<comment type="caution">
    <text evidence="1">The sequence shown here is derived from an EMBL/GenBank/DDBJ whole genome shotgun (WGS) entry which is preliminary data.</text>
</comment>
<dbReference type="EMBL" id="NTHN02000051">
    <property type="protein sequence ID" value="MCT4372636.1"/>
    <property type="molecule type" value="Genomic_DNA"/>
</dbReference>
<keyword evidence="2" id="KW-1185">Reference proteome</keyword>
<protein>
    <recommendedName>
        <fullName evidence="3">DUF2125 domain-containing protein</fullName>
    </recommendedName>
</protein>
<reference evidence="2" key="1">
    <citation type="submission" date="2023-07" db="EMBL/GenBank/DDBJ databases">
        <title>Yangia mangrovi SAOS 153D genome.</title>
        <authorList>
            <person name="Verma A."/>
            <person name="Pal Y."/>
            <person name="Sundharam S."/>
            <person name="Bisht B."/>
            <person name="Srinivasan K."/>
        </authorList>
    </citation>
    <scope>NUCLEOTIDE SEQUENCE [LARGE SCALE GENOMIC DNA]</scope>
    <source>
        <strain evidence="2">SAOS 153D</strain>
    </source>
</reference>
<dbReference type="Proteomes" id="UP000217448">
    <property type="component" value="Unassembled WGS sequence"/>
</dbReference>
<sequence>MLGYTGPVSFKSKPAAVVQPALHRVAGLGRRGLVMGLTAALAIVAAGIVHERLVYAYEPRPVILTEGGQTMRATAAGQLSYVDPDAQFGEVVYSILANSGDLLSVKMPCDCRIAPLEAFASGATVLPGTPLLDLLQSEGTLTASTEITFEGSARALAGDGAQLVLQDGRVVPVTLELLPAPGAGAALQPVRINLPGSADLERGSSARLRFKRQLLPAPLAAGLAVIGRGLSMGGGAKAEENPDAR</sequence>
<accession>A0ABT2KS50</accession>
<evidence type="ECO:0000313" key="1">
    <source>
        <dbReference type="EMBL" id="MCT4372636.1"/>
    </source>
</evidence>
<proteinExistence type="predicted"/>
<evidence type="ECO:0000313" key="2">
    <source>
        <dbReference type="Proteomes" id="UP000217448"/>
    </source>
</evidence>
<name>A0ABT2KS50_9RHOB</name>
<dbReference type="RefSeq" id="WP_260349969.1">
    <property type="nucleotide sequence ID" value="NZ_NTHN02000051.1"/>
</dbReference>
<organism evidence="1 2">
    <name type="scientific">Alloyangia mangrovi</name>
    <dbReference type="NCBI Taxonomy" id="1779329"/>
    <lineage>
        <taxon>Bacteria</taxon>
        <taxon>Pseudomonadati</taxon>
        <taxon>Pseudomonadota</taxon>
        <taxon>Alphaproteobacteria</taxon>
        <taxon>Rhodobacterales</taxon>
        <taxon>Roseobacteraceae</taxon>
        <taxon>Alloyangia</taxon>
    </lineage>
</organism>
<gene>
    <name evidence="1" type="ORF">CLG85_020945</name>
</gene>
<evidence type="ECO:0008006" key="3">
    <source>
        <dbReference type="Google" id="ProtNLM"/>
    </source>
</evidence>